<evidence type="ECO:0000313" key="1">
    <source>
        <dbReference type="EMBL" id="CAB4007036.1"/>
    </source>
</evidence>
<accession>A0A6S7HPX1</accession>
<organism evidence="1 2">
    <name type="scientific">Paramuricea clavata</name>
    <name type="common">Red gorgonian</name>
    <name type="synonym">Violescent sea-whip</name>
    <dbReference type="NCBI Taxonomy" id="317549"/>
    <lineage>
        <taxon>Eukaryota</taxon>
        <taxon>Metazoa</taxon>
        <taxon>Cnidaria</taxon>
        <taxon>Anthozoa</taxon>
        <taxon>Octocorallia</taxon>
        <taxon>Malacalcyonacea</taxon>
        <taxon>Plexauridae</taxon>
        <taxon>Paramuricea</taxon>
    </lineage>
</organism>
<reference evidence="1" key="1">
    <citation type="submission" date="2020-04" db="EMBL/GenBank/DDBJ databases">
        <authorList>
            <person name="Alioto T."/>
            <person name="Alioto T."/>
            <person name="Gomez Garrido J."/>
        </authorList>
    </citation>
    <scope>NUCLEOTIDE SEQUENCE</scope>
    <source>
        <strain evidence="1">A484AB</strain>
    </source>
</reference>
<keyword evidence="2" id="KW-1185">Reference proteome</keyword>
<gene>
    <name evidence="1" type="ORF">PACLA_8A062670</name>
</gene>
<dbReference type="PANTHER" id="PTHR37984:SF15">
    <property type="entry name" value="INTEGRASE CATALYTIC DOMAIN-CONTAINING PROTEIN"/>
    <property type="match status" value="1"/>
</dbReference>
<dbReference type="InterPro" id="IPR041577">
    <property type="entry name" value="RT_RNaseH_2"/>
</dbReference>
<evidence type="ECO:0000313" key="2">
    <source>
        <dbReference type="Proteomes" id="UP001152795"/>
    </source>
</evidence>
<dbReference type="SUPFAM" id="SSF56672">
    <property type="entry name" value="DNA/RNA polymerases"/>
    <property type="match status" value="1"/>
</dbReference>
<dbReference type="PANTHER" id="PTHR37984">
    <property type="entry name" value="PROTEIN CBG26694"/>
    <property type="match status" value="1"/>
</dbReference>
<dbReference type="Gene3D" id="1.10.340.70">
    <property type="match status" value="1"/>
</dbReference>
<protein>
    <submittedName>
        <fullName evidence="1">Uncharacterized protein</fullName>
    </submittedName>
</protein>
<dbReference type="Proteomes" id="UP001152795">
    <property type="component" value="Unassembled WGS sequence"/>
</dbReference>
<dbReference type="InterPro" id="IPR043502">
    <property type="entry name" value="DNA/RNA_pol_sf"/>
</dbReference>
<name>A0A6S7HPX1_PARCT</name>
<dbReference type="EMBL" id="CACRXK020005679">
    <property type="protein sequence ID" value="CAB4007036.1"/>
    <property type="molecule type" value="Genomic_DNA"/>
</dbReference>
<dbReference type="Pfam" id="PF17919">
    <property type="entry name" value="RT_RNaseH_2"/>
    <property type="match status" value="1"/>
</dbReference>
<dbReference type="AlphaFoldDB" id="A0A6S7HPX1"/>
<proteinExistence type="predicted"/>
<dbReference type="InterPro" id="IPR041588">
    <property type="entry name" value="Integrase_H2C2"/>
</dbReference>
<dbReference type="Pfam" id="PF17921">
    <property type="entry name" value="Integrase_H2C2"/>
    <property type="match status" value="1"/>
</dbReference>
<comment type="caution">
    <text evidence="1">The sequence shown here is derived from an EMBL/GenBank/DDBJ whole genome shotgun (WGS) entry which is preliminary data.</text>
</comment>
<dbReference type="InterPro" id="IPR050951">
    <property type="entry name" value="Retrovirus_Pol_polyprotein"/>
</dbReference>
<dbReference type="FunFam" id="1.10.340.70:FF:000001">
    <property type="entry name" value="Retrovirus-related Pol polyprotein from transposon gypsy-like Protein"/>
    <property type="match status" value="1"/>
</dbReference>
<sequence>MDVGKVGLGGELSQEDAQGQLLPVAYFSRALAKRQRSYSTYDREVMAMRDTLKNFRKTATEQPHISTHQNEHGLFTRDHKKQVLLPASLVPTILSLAHDETGYQGADKILSRIEPRYCWPKTKAEVENYAKTCKRCAATLAQGDRNAPIHQRPREEIPFALIEVDLKGHYRE</sequence>